<reference evidence="5" key="2">
    <citation type="submission" date="2016-11" db="EMBL/GenBank/DDBJ databases">
        <authorList>
            <person name="Varghese N."/>
            <person name="Submissions S."/>
        </authorList>
    </citation>
    <scope>NUCLEOTIDE SEQUENCE [LARGE SCALE GENOMIC DNA]</scope>
    <source>
        <strain evidence="5">DX253</strain>
    </source>
</reference>
<keyword evidence="1" id="KW-0812">Transmembrane</keyword>
<dbReference type="EMBL" id="FRAN01000001">
    <property type="protein sequence ID" value="SHK07811.1"/>
    <property type="molecule type" value="Genomic_DNA"/>
</dbReference>
<dbReference type="Proteomes" id="UP000184203">
    <property type="component" value="Unassembled WGS sequence"/>
</dbReference>
<organism evidence="2 4">
    <name type="scientific">Haladaptatus paucihalophilus DX253</name>
    <dbReference type="NCBI Taxonomy" id="797209"/>
    <lineage>
        <taxon>Archaea</taxon>
        <taxon>Methanobacteriati</taxon>
        <taxon>Methanobacteriota</taxon>
        <taxon>Stenosarchaea group</taxon>
        <taxon>Halobacteria</taxon>
        <taxon>Halobacteriales</taxon>
        <taxon>Haladaptataceae</taxon>
        <taxon>Haladaptatus</taxon>
    </lineage>
</organism>
<dbReference type="OrthoDB" id="206308at2157"/>
<accession>E7QST3</accession>
<feature type="transmembrane region" description="Helical" evidence="1">
    <location>
        <begin position="155"/>
        <end position="174"/>
    </location>
</feature>
<gene>
    <name evidence="3" type="ORF">SAMN05444342_0498</name>
    <name evidence="2" type="ORF">ZOD2009_09293</name>
</gene>
<proteinExistence type="predicted"/>
<reference evidence="2 4" key="1">
    <citation type="journal article" date="2014" name="ISME J.">
        <title>Trehalose/2-sulfotrehalose biosynthesis and glycine-betaine uptake are widely spread mechanisms for osmoadaptation in the Halobacteriales.</title>
        <authorList>
            <person name="Youssef N.H."/>
            <person name="Savage-Ashlock K.N."/>
            <person name="McCully A.L."/>
            <person name="Luedtke B."/>
            <person name="Shaw E.I."/>
            <person name="Hoff W.D."/>
            <person name="Elshahed M.S."/>
        </authorList>
    </citation>
    <scope>NUCLEOTIDE SEQUENCE [LARGE SCALE GENOMIC DNA]</scope>
    <source>
        <strain evidence="2 4">DX253</strain>
    </source>
</reference>
<name>E7QST3_HALPU</name>
<keyword evidence="1" id="KW-1133">Transmembrane helix</keyword>
<keyword evidence="5" id="KW-1185">Reference proteome</keyword>
<dbReference type="Pfam" id="PF04307">
    <property type="entry name" value="YdjM"/>
    <property type="match status" value="1"/>
</dbReference>
<feature type="transmembrane region" description="Helical" evidence="1">
    <location>
        <begin position="87"/>
        <end position="107"/>
    </location>
</feature>
<keyword evidence="3" id="KW-0378">Hydrolase</keyword>
<evidence type="ECO:0000313" key="2">
    <source>
        <dbReference type="EMBL" id="EFW92492.1"/>
    </source>
</evidence>
<keyword evidence="1" id="KW-0472">Membrane</keyword>
<dbReference type="AlphaFoldDB" id="E7QST3"/>
<dbReference type="eggNOG" id="arCOG03392">
    <property type="taxonomic scope" value="Archaea"/>
</dbReference>
<dbReference type="PATRIC" id="fig|797209.4.peg.1857"/>
<reference evidence="3" key="3">
    <citation type="submission" date="2016-11" db="EMBL/GenBank/DDBJ databases">
        <authorList>
            <person name="Jaros S."/>
            <person name="Januszkiewicz K."/>
            <person name="Wedrychowicz H."/>
        </authorList>
    </citation>
    <scope>NUCLEOTIDE SEQUENCE [LARGE SCALE GENOMIC DNA]</scope>
    <source>
        <strain evidence="3">DX253</strain>
    </source>
</reference>
<evidence type="ECO:0000313" key="3">
    <source>
        <dbReference type="EMBL" id="SHK07811.1"/>
    </source>
</evidence>
<dbReference type="InterPro" id="IPR007404">
    <property type="entry name" value="YdjM-like"/>
</dbReference>
<protein>
    <submittedName>
        <fullName evidence="3">LexA-binding, inner membrane-associated putative hydrolase</fullName>
    </submittedName>
</protein>
<evidence type="ECO:0000313" key="4">
    <source>
        <dbReference type="Proteomes" id="UP000003751"/>
    </source>
</evidence>
<feature type="transmembrane region" description="Helical" evidence="1">
    <location>
        <begin position="61"/>
        <end position="81"/>
    </location>
</feature>
<dbReference type="EMBL" id="AEMG01000007">
    <property type="protein sequence ID" value="EFW92492.1"/>
    <property type="molecule type" value="Genomic_DNA"/>
</dbReference>
<dbReference type="Proteomes" id="UP000003751">
    <property type="component" value="Unassembled WGS sequence"/>
</dbReference>
<evidence type="ECO:0000313" key="5">
    <source>
        <dbReference type="Proteomes" id="UP000184203"/>
    </source>
</evidence>
<dbReference type="GO" id="GO:0016787">
    <property type="term" value="F:hydrolase activity"/>
    <property type="evidence" value="ECO:0007669"/>
    <property type="project" value="UniProtKB-KW"/>
</dbReference>
<evidence type="ECO:0000256" key="1">
    <source>
        <dbReference type="SAM" id="Phobius"/>
    </source>
</evidence>
<sequence length="190" mass="21061">MMPWGHAAFGYTLYSLGHRVWTRAPPSAQAVLALLFGTQLPDLVDKPLSWGLHLFPQGYSVAHSVFVAIPVGLLVLALGVYKNRATLGAAFVVGYWSHLVGDILMAMMEHQRSPFDRVLWPVVTLPPYGHEVSLLDRAFHIIGTFFHSLSTEKQLLILGIYLAPYFLVFLLWVVDGAPVVAELKRAVVGR</sequence>
<dbReference type="RefSeq" id="WP_007979104.1">
    <property type="nucleotide sequence ID" value="NZ_AEMG01000007.1"/>
</dbReference>